<dbReference type="Pfam" id="PF05707">
    <property type="entry name" value="Zot"/>
    <property type="match status" value="1"/>
</dbReference>
<evidence type="ECO:0000259" key="2">
    <source>
        <dbReference type="Pfam" id="PF05707"/>
    </source>
</evidence>
<dbReference type="InterPro" id="IPR027417">
    <property type="entry name" value="P-loop_NTPase"/>
</dbReference>
<reference evidence="3 4" key="1">
    <citation type="submission" date="2015-04" db="EMBL/GenBank/DDBJ databases">
        <title>Genome sequence of Kerstersia gyiorum CG1.</title>
        <authorList>
            <person name="Greninger A.L."/>
            <person name="Kozyreva V."/>
            <person name="Chaturvedi V."/>
        </authorList>
    </citation>
    <scope>NUCLEOTIDE SEQUENCE [LARGE SCALE GENOMIC DNA]</scope>
    <source>
        <strain evidence="3 4">CG1</strain>
    </source>
</reference>
<gene>
    <name evidence="3" type="ORF">AAV32_05885</name>
</gene>
<proteinExistence type="predicted"/>
<dbReference type="Proteomes" id="UP000078084">
    <property type="component" value="Unassembled WGS sequence"/>
</dbReference>
<organism evidence="3 4">
    <name type="scientific">Kerstersia gyiorum</name>
    <dbReference type="NCBI Taxonomy" id="206506"/>
    <lineage>
        <taxon>Bacteria</taxon>
        <taxon>Pseudomonadati</taxon>
        <taxon>Pseudomonadota</taxon>
        <taxon>Betaproteobacteria</taxon>
        <taxon>Burkholderiales</taxon>
        <taxon>Alcaligenaceae</taxon>
        <taxon>Kerstersia</taxon>
    </lineage>
</organism>
<evidence type="ECO:0000313" key="3">
    <source>
        <dbReference type="EMBL" id="KKO72561.1"/>
    </source>
</evidence>
<feature type="transmembrane region" description="Helical" evidence="1">
    <location>
        <begin position="225"/>
        <end position="247"/>
    </location>
</feature>
<evidence type="ECO:0000256" key="1">
    <source>
        <dbReference type="SAM" id="Phobius"/>
    </source>
</evidence>
<accession>A0A171KUJ4</accession>
<protein>
    <submittedName>
        <fullName evidence="3">Zonular occludens toxin</fullName>
    </submittedName>
</protein>
<dbReference type="InterPro" id="IPR008900">
    <property type="entry name" value="Zot_N"/>
</dbReference>
<dbReference type="STRING" id="206506.AAV32_05885"/>
<keyword evidence="1" id="KW-0472">Membrane</keyword>
<keyword evidence="4" id="KW-1185">Reference proteome</keyword>
<dbReference type="PATRIC" id="fig|206506.3.peg.1259"/>
<keyword evidence="1" id="KW-1133">Transmembrane helix</keyword>
<comment type="caution">
    <text evidence="3">The sequence shown here is derived from an EMBL/GenBank/DDBJ whole genome shotgun (WGS) entry which is preliminary data.</text>
</comment>
<sequence length="350" mass="38653">MPINAYTGLMGSGKSYECVSSVIVPAVKAGRRVVTNVDGIDGDAIRAYCQDKYGIAPERLGSVVHCKNEDVGKADFLPYGENVDTFCQPGDIICIDEAWRFWGTDCKLLSEHKVFFREHRHFVHPDTKVCCDLVLMVQDISDLHRILKVVVEVTFKTTKIKTLGLNKTYRVEMWEGYKLTQKGRVAVENKRYDPQIFPLYSSYTGGAGKELQVDDRQNVLKSPKLWILAVLVIGLFSISVYTLMGFFGSKPEANNSAASTGYADFKTNSALPASAPAVRAQPRQAMSTSWRLVGTMQAGKTAYAVIQSTDGRMRLEHPSNFQNSGAVMIGEVDGERITAWSGSKPTSKGQ</sequence>
<dbReference type="AlphaFoldDB" id="A0A171KUJ4"/>
<name>A0A171KUJ4_9BURK</name>
<dbReference type="Gene3D" id="3.40.50.300">
    <property type="entry name" value="P-loop containing nucleotide triphosphate hydrolases"/>
    <property type="match status" value="1"/>
</dbReference>
<evidence type="ECO:0000313" key="4">
    <source>
        <dbReference type="Proteomes" id="UP000078084"/>
    </source>
</evidence>
<dbReference type="EMBL" id="LBNE01000002">
    <property type="protein sequence ID" value="KKO72561.1"/>
    <property type="molecule type" value="Genomic_DNA"/>
</dbReference>
<feature type="domain" description="Zona occludens toxin N-terminal" evidence="2">
    <location>
        <begin position="6"/>
        <end position="206"/>
    </location>
</feature>
<keyword evidence="1" id="KW-0812">Transmembrane</keyword>
<dbReference type="RefSeq" id="WP_068368790.1">
    <property type="nucleotide sequence ID" value="NZ_LBNE01000002.1"/>
</dbReference>